<reference evidence="1 2" key="1">
    <citation type="submission" date="2018-06" db="EMBL/GenBank/DDBJ databases">
        <title>Genomic Encyclopedia of Type Strains, Phase III (KMG-III): the genomes of soil and plant-associated and newly described type strains.</title>
        <authorList>
            <person name="Whitman W."/>
        </authorList>
    </citation>
    <scope>NUCLEOTIDE SEQUENCE [LARGE SCALE GENOMIC DNA]</scope>
    <source>
        <strain evidence="1 2">CGMCC 4.7090</strain>
    </source>
</reference>
<name>A0A327Z4K5_9ACTN</name>
<accession>A0A327Z4K5</accession>
<proteinExistence type="predicted"/>
<gene>
    <name evidence="1" type="ORF">B0I29_116219</name>
</gene>
<dbReference type="Proteomes" id="UP000249341">
    <property type="component" value="Unassembled WGS sequence"/>
</dbReference>
<keyword evidence="2" id="KW-1185">Reference proteome</keyword>
<sequence>MAAEIDSVAAGLRLVWDSPEISGEFTRVWELPEPPAA</sequence>
<comment type="caution">
    <text evidence="1">The sequence shown here is derived from an EMBL/GenBank/DDBJ whole genome shotgun (WGS) entry which is preliminary data.</text>
</comment>
<dbReference type="EMBL" id="QLMJ01000016">
    <property type="protein sequence ID" value="RAK30560.1"/>
    <property type="molecule type" value="Genomic_DNA"/>
</dbReference>
<protein>
    <submittedName>
        <fullName evidence="1">Uncharacterized protein</fullName>
    </submittedName>
</protein>
<evidence type="ECO:0000313" key="1">
    <source>
        <dbReference type="EMBL" id="RAK30560.1"/>
    </source>
</evidence>
<evidence type="ECO:0000313" key="2">
    <source>
        <dbReference type="Proteomes" id="UP000249341"/>
    </source>
</evidence>
<organism evidence="1 2">
    <name type="scientific">Actinoplanes lutulentus</name>
    <dbReference type="NCBI Taxonomy" id="1287878"/>
    <lineage>
        <taxon>Bacteria</taxon>
        <taxon>Bacillati</taxon>
        <taxon>Actinomycetota</taxon>
        <taxon>Actinomycetes</taxon>
        <taxon>Micromonosporales</taxon>
        <taxon>Micromonosporaceae</taxon>
        <taxon>Actinoplanes</taxon>
    </lineage>
</organism>
<dbReference type="AlphaFoldDB" id="A0A327Z4K5"/>